<dbReference type="WBParaSite" id="SPAL_0001287725.1">
    <property type="protein sequence ID" value="SPAL_0001287725.1"/>
    <property type="gene ID" value="SPAL_0001287725"/>
</dbReference>
<evidence type="ECO:0000313" key="1">
    <source>
        <dbReference type="Proteomes" id="UP000046392"/>
    </source>
</evidence>
<accession>A0A0N5C4J7</accession>
<evidence type="ECO:0000313" key="2">
    <source>
        <dbReference type="WBParaSite" id="SPAL_0001287725.1"/>
    </source>
</evidence>
<keyword evidence="1" id="KW-1185">Reference proteome</keyword>
<dbReference type="Proteomes" id="UP000046392">
    <property type="component" value="Unplaced"/>
</dbReference>
<organism evidence="1 2">
    <name type="scientific">Strongyloides papillosus</name>
    <name type="common">Intestinal threadworm</name>
    <dbReference type="NCBI Taxonomy" id="174720"/>
    <lineage>
        <taxon>Eukaryota</taxon>
        <taxon>Metazoa</taxon>
        <taxon>Ecdysozoa</taxon>
        <taxon>Nematoda</taxon>
        <taxon>Chromadorea</taxon>
        <taxon>Rhabditida</taxon>
        <taxon>Tylenchina</taxon>
        <taxon>Panagrolaimomorpha</taxon>
        <taxon>Strongyloidoidea</taxon>
        <taxon>Strongyloididae</taxon>
        <taxon>Strongyloides</taxon>
    </lineage>
</organism>
<name>A0A0N5C4J7_STREA</name>
<sequence length="78" mass="9273">MNFHLELTLATYIAIHIKVIIYVEIKHSRLQKPVELLIESKDCKKTENPGDGKYGYDCYEPKYDKSKKTYHERPKKFP</sequence>
<proteinExistence type="predicted"/>
<protein>
    <submittedName>
        <fullName evidence="2">Uncharacterized protein</fullName>
    </submittedName>
</protein>
<dbReference type="AlphaFoldDB" id="A0A0N5C4J7"/>
<reference evidence="2" key="1">
    <citation type="submission" date="2017-02" db="UniProtKB">
        <authorList>
            <consortium name="WormBaseParasite"/>
        </authorList>
    </citation>
    <scope>IDENTIFICATION</scope>
</reference>